<feature type="transmembrane region" description="Helical" evidence="18">
    <location>
        <begin position="164"/>
        <end position="185"/>
    </location>
</feature>
<dbReference type="GO" id="GO:0004016">
    <property type="term" value="F:adenylate cyclase activity"/>
    <property type="evidence" value="ECO:0007669"/>
    <property type="project" value="UniProtKB-EC"/>
</dbReference>
<feature type="domain" description="Guanylate cyclase" evidence="19">
    <location>
        <begin position="436"/>
        <end position="583"/>
    </location>
</feature>
<evidence type="ECO:0000256" key="17">
    <source>
        <dbReference type="SAM" id="MobiDB-lite"/>
    </source>
</evidence>
<feature type="region of interest" description="Disordered" evidence="17">
    <location>
        <begin position="676"/>
        <end position="747"/>
    </location>
</feature>
<feature type="transmembrane region" description="Helical" evidence="18">
    <location>
        <begin position="310"/>
        <end position="328"/>
    </location>
</feature>
<feature type="compositionally biased region" description="Polar residues" evidence="17">
    <location>
        <begin position="811"/>
        <end position="824"/>
    </location>
</feature>
<comment type="similarity">
    <text evidence="16">Belongs to the adenylyl cyclase class-4/guanylyl cyclase family.</text>
</comment>
<organism evidence="20 21">
    <name type="scientific">Daphnia galeata</name>
    <dbReference type="NCBI Taxonomy" id="27404"/>
    <lineage>
        <taxon>Eukaryota</taxon>
        <taxon>Metazoa</taxon>
        <taxon>Ecdysozoa</taxon>
        <taxon>Arthropoda</taxon>
        <taxon>Crustacea</taxon>
        <taxon>Branchiopoda</taxon>
        <taxon>Diplostraca</taxon>
        <taxon>Cladocera</taxon>
        <taxon>Anomopoda</taxon>
        <taxon>Daphniidae</taxon>
        <taxon>Daphnia</taxon>
    </lineage>
</organism>
<dbReference type="GO" id="GO:0006171">
    <property type="term" value="P:cAMP biosynthetic process"/>
    <property type="evidence" value="ECO:0007669"/>
    <property type="project" value="UniProtKB-KW"/>
</dbReference>
<dbReference type="AlphaFoldDB" id="A0A8J2RV66"/>
<dbReference type="GO" id="GO:0035556">
    <property type="term" value="P:intracellular signal transduction"/>
    <property type="evidence" value="ECO:0007669"/>
    <property type="project" value="InterPro"/>
</dbReference>
<sequence>MQPLLFNTLQVRSALGQGGGPGSGSGGNQRRKLSFRNVSNVVVQLLHSIKYSVEVPFSNIAAAPSVHSVNMQQQQPGTNCHNSGGSMAGHKKNKVTDKSKRPLKKRHASFHQHQPTNRVNKFLAQAIEARSMGQEKSNHVHALTLCFRDSLKEEQYQRDADSSFGSSLACSLVLLVFLGGVQLAVLPRTLILLLLFLTAFVWTAVLLMMLLAARLRWLRWDVTHAFAFRLAITVFTIVLLCAVAQVNVVLHLQTGKYLYPCCGFLATLRPSSAIGAVTDHRSCPLPHYIILSGVLGFLGVAIFLRLPAVVKGVVLILVTSVYLLLFHLTHRPILDCYDARTGTLIPLRAMGSLQLLLFLLGVILHGRQVEWTARLDFLWQSQAKEEKQEMDALQHSNRRILFNLLPSHVAQHFLGQDGHNTRSNLELYHQSYSRVGVLFASITNFHEFYIELDGNNQGVECLRLLNEIIADFDELLGEERFRSVDKIKTVGSTYMAAVGLMPDMRIGQAETDANVTASFYLATLVEFVFAMKEKLLCINENSYNNFTLRVGMNIGPVVAGVIGARKPQYDIWGNTVNVASRMDSTGLPNHTQVTEEVYQVLRHQPYEFQCRGRVKVKGKGEMTTYFLTDRKQPATVRVDDIAMMMMKQPNHHNSNLMASMYGGVITPLALVHQQIRQQNHQQQMGGPLVQLRPVGRSNSGGSGSRDRRSPMQHDPLHPRFHPLSEEIMAPPLIPPPPPTSAYHPVPRFTKNPYMQQLQQQQQPVIIPNTIQPNPPVPRHGSTPPRSNGRVHHSQQIQQQQAPPLSQQQMQNLSPIRSCSETESGSPLGMGLSIRTVTAGPIQLQKSPSAPPLKRQHHSSQQHSGLPNRPAFEFPAPPPPPPHGTSSAGSSRVLGRNLRHRSDESLSGIGSSMRGEAYSTRIHSSADDVSSANRSERSESETEDSSSDESYTKTEAEVDPDSPGTSPNFRIPSLLPLSLDIEKAWSRMNAEFTANGHRPEVVAQSTPSRPIQLMLPPHRQRKRSN</sequence>
<name>A0A8J2RV66_9CRUS</name>
<evidence type="ECO:0000313" key="21">
    <source>
        <dbReference type="Proteomes" id="UP000789390"/>
    </source>
</evidence>
<evidence type="ECO:0000256" key="4">
    <source>
        <dbReference type="ARBA" id="ARBA00012201"/>
    </source>
</evidence>
<accession>A0A8J2RV66</accession>
<feature type="compositionally biased region" description="Polar residues" evidence="17">
    <location>
        <begin position="72"/>
        <end position="85"/>
    </location>
</feature>
<dbReference type="SMART" id="SM00044">
    <property type="entry name" value="CYCc"/>
    <property type="match status" value="1"/>
</dbReference>
<feature type="region of interest" description="Disordered" evidence="17">
    <location>
        <begin position="767"/>
        <end position="971"/>
    </location>
</feature>
<keyword evidence="21" id="KW-1185">Reference proteome</keyword>
<dbReference type="InterPro" id="IPR018297">
    <property type="entry name" value="A/G_cyclase_CS"/>
</dbReference>
<comment type="caution">
    <text evidence="20">The sequence shown here is derived from an EMBL/GenBank/DDBJ whole genome shotgun (WGS) entry which is preliminary data.</text>
</comment>
<evidence type="ECO:0000256" key="2">
    <source>
        <dbReference type="ARBA" id="ARBA00001946"/>
    </source>
</evidence>
<evidence type="ECO:0000256" key="1">
    <source>
        <dbReference type="ARBA" id="ARBA00001593"/>
    </source>
</evidence>
<dbReference type="InterPro" id="IPR001054">
    <property type="entry name" value="A/G_cyclase"/>
</dbReference>
<feature type="region of interest" description="Disordered" evidence="17">
    <location>
        <begin position="992"/>
        <end position="1024"/>
    </location>
</feature>
<keyword evidence="14" id="KW-0325">Glycoprotein</keyword>
<dbReference type="GO" id="GO:0005886">
    <property type="term" value="C:plasma membrane"/>
    <property type="evidence" value="ECO:0007669"/>
    <property type="project" value="InterPro"/>
</dbReference>
<keyword evidence="7" id="KW-0677">Repeat</keyword>
<dbReference type="PANTHER" id="PTHR45627">
    <property type="entry name" value="ADENYLATE CYCLASE TYPE 1"/>
    <property type="match status" value="1"/>
</dbReference>
<keyword evidence="5 18" id="KW-0812">Transmembrane</keyword>
<dbReference type="GO" id="GO:0046872">
    <property type="term" value="F:metal ion binding"/>
    <property type="evidence" value="ECO:0007669"/>
    <property type="project" value="UniProtKB-KW"/>
</dbReference>
<feature type="region of interest" description="Disordered" evidence="17">
    <location>
        <begin position="72"/>
        <end position="101"/>
    </location>
</feature>
<protein>
    <recommendedName>
        <fullName evidence="4">adenylate cyclase</fullName>
        <ecNumber evidence="4">4.6.1.1</ecNumber>
    </recommendedName>
</protein>
<evidence type="ECO:0000256" key="8">
    <source>
        <dbReference type="ARBA" id="ARBA00022741"/>
    </source>
</evidence>
<gene>
    <name evidence="20" type="ORF">DGAL_LOCUS13545</name>
</gene>
<reference evidence="20" key="1">
    <citation type="submission" date="2021-11" db="EMBL/GenBank/DDBJ databases">
        <authorList>
            <person name="Schell T."/>
        </authorList>
    </citation>
    <scope>NUCLEOTIDE SEQUENCE</scope>
    <source>
        <strain evidence="20">M5</strain>
    </source>
</reference>
<keyword evidence="6" id="KW-0479">Metal-binding</keyword>
<feature type="transmembrane region" description="Helical" evidence="18">
    <location>
        <begin position="285"/>
        <end position="304"/>
    </location>
</feature>
<evidence type="ECO:0000256" key="13">
    <source>
        <dbReference type="ARBA" id="ARBA00023136"/>
    </source>
</evidence>
<dbReference type="Pfam" id="PF06327">
    <property type="entry name" value="Adcy_cons_dom"/>
    <property type="match status" value="1"/>
</dbReference>
<evidence type="ECO:0000256" key="3">
    <source>
        <dbReference type="ARBA" id="ARBA00004141"/>
    </source>
</evidence>
<comment type="catalytic activity">
    <reaction evidence="1">
        <text>ATP = 3',5'-cyclic AMP + diphosphate</text>
        <dbReference type="Rhea" id="RHEA:15389"/>
        <dbReference type="ChEBI" id="CHEBI:30616"/>
        <dbReference type="ChEBI" id="CHEBI:33019"/>
        <dbReference type="ChEBI" id="CHEBI:58165"/>
        <dbReference type="EC" id="4.6.1.1"/>
    </reaction>
</comment>
<dbReference type="Proteomes" id="UP000789390">
    <property type="component" value="Unassembled WGS sequence"/>
</dbReference>
<dbReference type="PROSITE" id="PS50125">
    <property type="entry name" value="GUANYLATE_CYCLASE_2"/>
    <property type="match status" value="1"/>
</dbReference>
<evidence type="ECO:0000259" key="19">
    <source>
        <dbReference type="PROSITE" id="PS50125"/>
    </source>
</evidence>
<feature type="compositionally biased region" description="Basic and acidic residues" evidence="17">
    <location>
        <begin position="704"/>
        <end position="717"/>
    </location>
</feature>
<dbReference type="PROSITE" id="PS00452">
    <property type="entry name" value="GUANYLATE_CYCLASE_1"/>
    <property type="match status" value="1"/>
</dbReference>
<evidence type="ECO:0000256" key="10">
    <source>
        <dbReference type="ARBA" id="ARBA00022842"/>
    </source>
</evidence>
<keyword evidence="15 16" id="KW-0456">Lyase</keyword>
<feature type="transmembrane region" description="Helical" evidence="18">
    <location>
        <begin position="225"/>
        <end position="245"/>
    </location>
</feature>
<dbReference type="Pfam" id="PF00211">
    <property type="entry name" value="Guanylate_cyc"/>
    <property type="match status" value="1"/>
</dbReference>
<evidence type="ECO:0000313" key="20">
    <source>
        <dbReference type="EMBL" id="CAH0110046.1"/>
    </source>
</evidence>
<dbReference type="Gene3D" id="3.30.70.1230">
    <property type="entry name" value="Nucleotide cyclase"/>
    <property type="match status" value="1"/>
</dbReference>
<keyword evidence="8" id="KW-0547">Nucleotide-binding</keyword>
<comment type="subcellular location">
    <subcellularLocation>
        <location evidence="3">Membrane</location>
        <topology evidence="3">Multi-pass membrane protein</topology>
    </subcellularLocation>
</comment>
<keyword evidence="9" id="KW-0067">ATP-binding</keyword>
<dbReference type="PANTHER" id="PTHR45627:SF26">
    <property type="entry name" value="ADENYLATE CYCLASE TYPE 1"/>
    <property type="match status" value="1"/>
</dbReference>
<dbReference type="CDD" id="cd07302">
    <property type="entry name" value="CHD"/>
    <property type="match status" value="1"/>
</dbReference>
<evidence type="ECO:0000256" key="5">
    <source>
        <dbReference type="ARBA" id="ARBA00022692"/>
    </source>
</evidence>
<evidence type="ECO:0000256" key="14">
    <source>
        <dbReference type="ARBA" id="ARBA00023180"/>
    </source>
</evidence>
<comment type="cofactor">
    <cofactor evidence="2">
        <name>Mg(2+)</name>
        <dbReference type="ChEBI" id="CHEBI:18420"/>
    </cofactor>
</comment>
<dbReference type="FunFam" id="3.30.70.1230:FF:000001">
    <property type="entry name" value="Adenylate cyclase"/>
    <property type="match status" value="1"/>
</dbReference>
<dbReference type="GO" id="GO:0005524">
    <property type="term" value="F:ATP binding"/>
    <property type="evidence" value="ECO:0007669"/>
    <property type="project" value="UniProtKB-KW"/>
</dbReference>
<dbReference type="OrthoDB" id="2107370at2759"/>
<keyword evidence="10" id="KW-0460">Magnesium</keyword>
<evidence type="ECO:0000256" key="15">
    <source>
        <dbReference type="ARBA" id="ARBA00023239"/>
    </source>
</evidence>
<proteinExistence type="inferred from homology"/>
<feature type="transmembrane region" description="Helical" evidence="18">
    <location>
        <begin position="191"/>
        <end position="213"/>
    </location>
</feature>
<dbReference type="EMBL" id="CAKKLH010000299">
    <property type="protein sequence ID" value="CAH0110046.1"/>
    <property type="molecule type" value="Genomic_DNA"/>
</dbReference>
<dbReference type="SUPFAM" id="SSF55073">
    <property type="entry name" value="Nucleotide cyclase"/>
    <property type="match status" value="1"/>
</dbReference>
<dbReference type="InterPro" id="IPR009398">
    <property type="entry name" value="Adcy_conserved_dom"/>
</dbReference>
<evidence type="ECO:0000256" key="9">
    <source>
        <dbReference type="ARBA" id="ARBA00022840"/>
    </source>
</evidence>
<keyword evidence="11 18" id="KW-1133">Transmembrane helix</keyword>
<dbReference type="GO" id="GO:0007189">
    <property type="term" value="P:adenylate cyclase-activating G protein-coupled receptor signaling pathway"/>
    <property type="evidence" value="ECO:0007669"/>
    <property type="project" value="TreeGrafter"/>
</dbReference>
<feature type="compositionally biased region" description="Low complexity" evidence="17">
    <location>
        <begin position="794"/>
        <end position="810"/>
    </location>
</feature>
<evidence type="ECO:0000256" key="12">
    <source>
        <dbReference type="ARBA" id="ARBA00022998"/>
    </source>
</evidence>
<evidence type="ECO:0000256" key="18">
    <source>
        <dbReference type="SAM" id="Phobius"/>
    </source>
</evidence>
<dbReference type="EC" id="4.6.1.1" evidence="4"/>
<evidence type="ECO:0000256" key="7">
    <source>
        <dbReference type="ARBA" id="ARBA00022737"/>
    </source>
</evidence>
<dbReference type="InterPro" id="IPR029787">
    <property type="entry name" value="Nucleotide_cyclase"/>
</dbReference>
<keyword evidence="13 18" id="KW-0472">Membrane</keyword>
<feature type="transmembrane region" description="Helical" evidence="18">
    <location>
        <begin position="349"/>
        <end position="366"/>
    </location>
</feature>
<evidence type="ECO:0000256" key="6">
    <source>
        <dbReference type="ARBA" id="ARBA00022723"/>
    </source>
</evidence>
<evidence type="ECO:0000256" key="16">
    <source>
        <dbReference type="RuleBase" id="RU000405"/>
    </source>
</evidence>
<evidence type="ECO:0000256" key="11">
    <source>
        <dbReference type="ARBA" id="ARBA00022989"/>
    </source>
</evidence>
<keyword evidence="12" id="KW-0115">cAMP biosynthesis</keyword>